<name>A0AAD5VW65_9AGAR</name>
<gene>
    <name evidence="2" type="ORF">NP233_g4031</name>
</gene>
<dbReference type="InterPro" id="IPR001810">
    <property type="entry name" value="F-box_dom"/>
</dbReference>
<protein>
    <recommendedName>
        <fullName evidence="1">F-box domain-containing protein</fullName>
    </recommendedName>
</protein>
<evidence type="ECO:0000259" key="1">
    <source>
        <dbReference type="PROSITE" id="PS50181"/>
    </source>
</evidence>
<reference evidence="2" key="1">
    <citation type="submission" date="2022-07" db="EMBL/GenBank/DDBJ databases">
        <title>Genome Sequence of Leucocoprinus birnbaumii.</title>
        <authorList>
            <person name="Buettner E."/>
        </authorList>
    </citation>
    <scope>NUCLEOTIDE SEQUENCE</scope>
    <source>
        <strain evidence="2">VT141</strain>
    </source>
</reference>
<dbReference type="AlphaFoldDB" id="A0AAD5VW65"/>
<dbReference type="EMBL" id="JANIEX010000207">
    <property type="protein sequence ID" value="KAJ3570997.1"/>
    <property type="molecule type" value="Genomic_DNA"/>
</dbReference>
<dbReference type="InterPro" id="IPR032675">
    <property type="entry name" value="LRR_dom_sf"/>
</dbReference>
<accession>A0AAD5VW65</accession>
<keyword evidence="3" id="KW-1185">Reference proteome</keyword>
<dbReference type="Gene3D" id="3.80.10.10">
    <property type="entry name" value="Ribonuclease Inhibitor"/>
    <property type="match status" value="1"/>
</dbReference>
<dbReference type="PROSITE" id="PS50181">
    <property type="entry name" value="FBOX"/>
    <property type="match status" value="1"/>
</dbReference>
<evidence type="ECO:0000313" key="2">
    <source>
        <dbReference type="EMBL" id="KAJ3570997.1"/>
    </source>
</evidence>
<organism evidence="2 3">
    <name type="scientific">Leucocoprinus birnbaumii</name>
    <dbReference type="NCBI Taxonomy" id="56174"/>
    <lineage>
        <taxon>Eukaryota</taxon>
        <taxon>Fungi</taxon>
        <taxon>Dikarya</taxon>
        <taxon>Basidiomycota</taxon>
        <taxon>Agaricomycotina</taxon>
        <taxon>Agaricomycetes</taxon>
        <taxon>Agaricomycetidae</taxon>
        <taxon>Agaricales</taxon>
        <taxon>Agaricineae</taxon>
        <taxon>Agaricaceae</taxon>
        <taxon>Leucocoprinus</taxon>
    </lineage>
</organism>
<dbReference type="SUPFAM" id="SSF52047">
    <property type="entry name" value="RNI-like"/>
    <property type="match status" value="1"/>
</dbReference>
<evidence type="ECO:0000313" key="3">
    <source>
        <dbReference type="Proteomes" id="UP001213000"/>
    </source>
</evidence>
<proteinExistence type="predicted"/>
<comment type="caution">
    <text evidence="2">The sequence shown here is derived from an EMBL/GenBank/DDBJ whole genome shotgun (WGS) entry which is preliminary data.</text>
</comment>
<dbReference type="Proteomes" id="UP001213000">
    <property type="component" value="Unassembled WGS sequence"/>
</dbReference>
<feature type="domain" description="F-box" evidence="1">
    <location>
        <begin position="2"/>
        <end position="50"/>
    </location>
</feature>
<sequence>MYNPFDELPGEILEKILSFLPRGKETRFRDLRLVSRRLDHIVSAEIFHKISFSAFRSLTVDAKRGIAEMESICKHVNILRLSTGVPADRVKIDPGPWLKLVELFIPKLANLTCLEWWHVLVDCDYGPRGVQRTIELFGSLPNLRELTLRLCAYPPVELVQSKPDEDFEFPLDPICNLQKLALTWDLERRPPPILLQQISALIARSPDLEDFRFIIPFAFHRHENYGPQVKLGEIFGGTSSMVTPLRLRSLETRAVVVDGGDFRRHLQHFHHLDRLRIRHDPSSSAARNIGEVFETLSSEHIYLRNVHIDAINDARVFDYLSSFSGIQELSLKPGDPLDDSPALIERFFQKVLPTQSASLKFLRLGGNIRTQWSRSIRMEDLSRITDCQYLGHIFCWVWVTHDEVQSTDSTVLDRWLETAMQLRNLKRFSCPPVTLKETQFESQFDFGEWLPGQAAHDSEVQHFVEKVVFEFKWKWQAKAPFRIDSRRR</sequence>